<dbReference type="KEGG" id="azz:DEW08_25245"/>
<dbReference type="RefSeq" id="WP_109332544.1">
    <property type="nucleotide sequence ID" value="NZ_CP029357.1"/>
</dbReference>
<proteinExistence type="predicted"/>
<dbReference type="EMBL" id="CP029357">
    <property type="protein sequence ID" value="AWK89351.1"/>
    <property type="molecule type" value="Genomic_DNA"/>
</dbReference>
<dbReference type="OrthoDB" id="6159094at2"/>
<keyword evidence="2" id="KW-0614">Plasmid</keyword>
<dbReference type="AlphaFoldDB" id="A0A2S2CXZ1"/>
<organism evidence="2 3">
    <name type="scientific">Azospirillum thermophilum</name>
    <dbReference type="NCBI Taxonomy" id="2202148"/>
    <lineage>
        <taxon>Bacteria</taxon>
        <taxon>Pseudomonadati</taxon>
        <taxon>Pseudomonadota</taxon>
        <taxon>Alphaproteobacteria</taxon>
        <taxon>Rhodospirillales</taxon>
        <taxon>Azospirillaceae</taxon>
        <taxon>Azospirillum</taxon>
    </lineage>
</organism>
<reference evidence="3" key="1">
    <citation type="submission" date="2018-05" db="EMBL/GenBank/DDBJ databases">
        <title>Azospirillum thermophila sp. nov., a novel isolated from hot spring.</title>
        <authorList>
            <person name="Zhao Z."/>
        </authorList>
    </citation>
    <scope>NUCLEOTIDE SEQUENCE [LARGE SCALE GENOMIC DNA]</scope>
    <source>
        <strain evidence="3">CFH 70021</strain>
        <plasmid evidence="3">unnamed2</plasmid>
    </source>
</reference>
<feature type="chain" id="PRO_5015751298" evidence="1">
    <location>
        <begin position="26"/>
        <end position="202"/>
    </location>
</feature>
<feature type="signal peptide" evidence="1">
    <location>
        <begin position="1"/>
        <end position="25"/>
    </location>
</feature>
<sequence>MANRRALSIPFLLALLSVPSLPATAAEPASDWPCQQILVPALSPAQIWAGDPIGGKEGAWRDVAGLEPVLRQAVDGSVDVEAAEEAIDRYAGSLGPDRNAVLTILFAGVFDTLNRQRSEAISAIQRYTRQQRAMLDRIGEELTRMQSLPPRSPEAESLAREISWQRRVLDERRRYQSALCDQPVRMEQRVGRLARAIGAHLD</sequence>
<dbReference type="Proteomes" id="UP000245629">
    <property type="component" value="Plasmid unnamed2"/>
</dbReference>
<protein>
    <submittedName>
        <fullName evidence="2">Uncharacterized protein</fullName>
    </submittedName>
</protein>
<name>A0A2S2CXZ1_9PROT</name>
<accession>A0A2S2CXZ1</accession>
<evidence type="ECO:0000313" key="2">
    <source>
        <dbReference type="EMBL" id="AWK89351.1"/>
    </source>
</evidence>
<gene>
    <name evidence="2" type="ORF">DEW08_25245</name>
</gene>
<evidence type="ECO:0000256" key="1">
    <source>
        <dbReference type="SAM" id="SignalP"/>
    </source>
</evidence>
<keyword evidence="1" id="KW-0732">Signal</keyword>
<evidence type="ECO:0000313" key="3">
    <source>
        <dbReference type="Proteomes" id="UP000245629"/>
    </source>
</evidence>
<geneLocation type="plasmid" evidence="2 3">
    <name>unnamed2</name>
</geneLocation>
<keyword evidence="3" id="KW-1185">Reference proteome</keyword>